<dbReference type="SMART" id="SM00331">
    <property type="entry name" value="PP2C_SIG"/>
    <property type="match status" value="1"/>
</dbReference>
<dbReference type="InterPro" id="IPR001932">
    <property type="entry name" value="PPM-type_phosphatase-like_dom"/>
</dbReference>
<evidence type="ECO:0000259" key="2">
    <source>
        <dbReference type="PROSITE" id="PS51746"/>
    </source>
</evidence>
<dbReference type="PANTHER" id="PTHR43156:SF2">
    <property type="entry name" value="STAGE II SPORULATION PROTEIN E"/>
    <property type="match status" value="1"/>
</dbReference>
<evidence type="ECO:0000313" key="3">
    <source>
        <dbReference type="EMBL" id="MDA0137275.1"/>
    </source>
</evidence>
<dbReference type="PROSITE" id="PS51746">
    <property type="entry name" value="PPM_2"/>
    <property type="match status" value="1"/>
</dbReference>
<gene>
    <name evidence="3" type="ORF">OJ962_07205</name>
</gene>
<evidence type="ECO:0000313" key="4">
    <source>
        <dbReference type="Proteomes" id="UP001147700"/>
    </source>
</evidence>
<evidence type="ECO:0000256" key="1">
    <source>
        <dbReference type="ARBA" id="ARBA00022801"/>
    </source>
</evidence>
<proteinExistence type="predicted"/>
<dbReference type="Gene3D" id="3.60.40.10">
    <property type="entry name" value="PPM-type phosphatase domain"/>
    <property type="match status" value="1"/>
</dbReference>
<dbReference type="EMBL" id="JAPCID010000008">
    <property type="protein sequence ID" value="MDA0137275.1"/>
    <property type="molecule type" value="Genomic_DNA"/>
</dbReference>
<name>A0ABT4RG44_9ACTN</name>
<keyword evidence="4" id="KW-1185">Reference proteome</keyword>
<dbReference type="SUPFAM" id="SSF81606">
    <property type="entry name" value="PP2C-like"/>
    <property type="match status" value="1"/>
</dbReference>
<dbReference type="RefSeq" id="WP_202957065.1">
    <property type="nucleotide sequence ID" value="NZ_JAPCID010000008.1"/>
</dbReference>
<dbReference type="InterPro" id="IPR052016">
    <property type="entry name" value="Bact_Sigma-Reg"/>
</dbReference>
<organism evidence="3 4">
    <name type="scientific">Solirubrobacter deserti</name>
    <dbReference type="NCBI Taxonomy" id="2282478"/>
    <lineage>
        <taxon>Bacteria</taxon>
        <taxon>Bacillati</taxon>
        <taxon>Actinomycetota</taxon>
        <taxon>Thermoleophilia</taxon>
        <taxon>Solirubrobacterales</taxon>
        <taxon>Solirubrobacteraceae</taxon>
        <taxon>Solirubrobacter</taxon>
    </lineage>
</organism>
<comment type="caution">
    <text evidence="3">The sequence shown here is derived from an EMBL/GenBank/DDBJ whole genome shotgun (WGS) entry which is preliminary data.</text>
</comment>
<sequence length="417" mass="44871">MAADAESTNLDPRPAGTNAELLLELLRRTHLSAPSDLAEVIAETAALIGATDVVVYVIDFEQATLVPLGARYGGEVLSVAGTIAGRAFSTTSILRTPTEAPHGERLWLPLLDGTERLGVLAMTLVTGTLSEATVTLLERYAHLVATLMATKGNYGDAIETARRRQPMTIASEMVWSLAPPLVFATNDLSLAAVLEPAYDNGGDAFDYAVDERVLHLGIFDAMGHGLPAAGVAAFALAAYRNRRRAGSNLMETSAAMDAAVGEQFPDSRFVTALIARLELDSGQLTWICAGHPPPLVIRDGRHVRELESIPEPPLGTGLGAAAPTMMSESLEPGDLLLFYTDGLVEAHDRNGMRFTLEDVGRYIAREATAGQTVPETLRRFRHAMLGRERADLRDDATAVLVRWRGGDERRLLPQTVL</sequence>
<dbReference type="Proteomes" id="UP001147700">
    <property type="component" value="Unassembled WGS sequence"/>
</dbReference>
<dbReference type="Pfam" id="PF07228">
    <property type="entry name" value="SpoIIE"/>
    <property type="match status" value="1"/>
</dbReference>
<dbReference type="PANTHER" id="PTHR43156">
    <property type="entry name" value="STAGE II SPORULATION PROTEIN E-RELATED"/>
    <property type="match status" value="1"/>
</dbReference>
<feature type="domain" description="PPM-type phosphatase" evidence="2">
    <location>
        <begin position="187"/>
        <end position="403"/>
    </location>
</feature>
<reference evidence="3" key="1">
    <citation type="submission" date="2022-10" db="EMBL/GenBank/DDBJ databases">
        <title>The WGS of Solirubrobacter sp. CPCC 204708.</title>
        <authorList>
            <person name="Jiang Z."/>
        </authorList>
    </citation>
    <scope>NUCLEOTIDE SEQUENCE</scope>
    <source>
        <strain evidence="3">CPCC 204708</strain>
    </source>
</reference>
<accession>A0ABT4RG44</accession>
<dbReference type="InterPro" id="IPR036457">
    <property type="entry name" value="PPM-type-like_dom_sf"/>
</dbReference>
<keyword evidence="1" id="KW-0378">Hydrolase</keyword>
<protein>
    <submittedName>
        <fullName evidence="3">Serine/threonine-protein phosphatase</fullName>
    </submittedName>
</protein>